<gene>
    <name evidence="3" type="ORF">IRI77_02030</name>
</gene>
<dbReference type="Proteomes" id="UP000593892">
    <property type="component" value="Chromosome"/>
</dbReference>
<evidence type="ECO:0000313" key="3">
    <source>
        <dbReference type="EMBL" id="QOY88766.1"/>
    </source>
</evidence>
<keyword evidence="1 3" id="KW-0378">Hydrolase</keyword>
<name>A0A7S7NS90_PALFE</name>
<dbReference type="Pfam" id="PF00561">
    <property type="entry name" value="Abhydrolase_1"/>
    <property type="match status" value="1"/>
</dbReference>
<protein>
    <submittedName>
        <fullName evidence="3">Alpha/beta hydrolase</fullName>
    </submittedName>
</protein>
<reference evidence="3 4" key="1">
    <citation type="submission" date="2020-10" db="EMBL/GenBank/DDBJ databases">
        <title>Complete genome sequence of Paludibaculum fermentans P105T, a facultatively anaerobic acidobacterium capable of dissimilatory Fe(III) reduction.</title>
        <authorList>
            <person name="Dedysh S.N."/>
            <person name="Beletsky A.V."/>
            <person name="Kulichevskaya I.S."/>
            <person name="Mardanov A.V."/>
            <person name="Ravin N.V."/>
        </authorList>
    </citation>
    <scope>NUCLEOTIDE SEQUENCE [LARGE SCALE GENOMIC DNA]</scope>
    <source>
        <strain evidence="3 4">P105</strain>
    </source>
</reference>
<proteinExistence type="predicted"/>
<dbReference type="InterPro" id="IPR000639">
    <property type="entry name" value="Epox_hydrolase-like"/>
</dbReference>
<dbReference type="InterPro" id="IPR000073">
    <property type="entry name" value="AB_hydrolase_1"/>
</dbReference>
<evidence type="ECO:0000313" key="4">
    <source>
        <dbReference type="Proteomes" id="UP000593892"/>
    </source>
</evidence>
<dbReference type="EMBL" id="CP063849">
    <property type="protein sequence ID" value="QOY88766.1"/>
    <property type="molecule type" value="Genomic_DNA"/>
</dbReference>
<dbReference type="GO" id="GO:0016787">
    <property type="term" value="F:hydrolase activity"/>
    <property type="evidence" value="ECO:0007669"/>
    <property type="project" value="UniProtKB-KW"/>
</dbReference>
<keyword evidence="4" id="KW-1185">Reference proteome</keyword>
<sequence>MPITHGFAQANGIRMHYAEAGTGPLVLLLHGFPELWHAWRHQLAPLAAAGCRAVAPDLRGYGQTECPEPLEAYDIFQLAGDLVGLVHALCESRAIVVGHDWGAWIAAHLALLRPDIFRGLVLLSVPYVPRRTVNQTQWEQQTFPGQVFYQAGLRSPMADQYLKHDVRASLLRGLYSLSAEAGPEERFRPARAPGPPSGAPPARGPSWIAEGDIDYLAGEFQRTGFTGGLNCYRNMDRNWALTPFLDGARIHQPSLFVAGEQDPVLEFLQPEFAALQQNMPNLTKKVLLPATGHWTQQERPGEVNRLLLEFLAGL</sequence>
<dbReference type="PRINTS" id="PR00111">
    <property type="entry name" value="ABHYDROLASE"/>
</dbReference>
<evidence type="ECO:0000256" key="1">
    <source>
        <dbReference type="ARBA" id="ARBA00022801"/>
    </source>
</evidence>
<dbReference type="AlphaFoldDB" id="A0A7S7NS90"/>
<dbReference type="KEGG" id="pfer:IRI77_02030"/>
<dbReference type="SUPFAM" id="SSF53474">
    <property type="entry name" value="alpha/beta-Hydrolases"/>
    <property type="match status" value="1"/>
</dbReference>
<feature type="domain" description="AB hydrolase-1" evidence="2">
    <location>
        <begin position="24"/>
        <end position="299"/>
    </location>
</feature>
<dbReference type="Gene3D" id="3.40.50.1820">
    <property type="entry name" value="alpha/beta hydrolase"/>
    <property type="match status" value="1"/>
</dbReference>
<organism evidence="3 4">
    <name type="scientific">Paludibaculum fermentans</name>
    <dbReference type="NCBI Taxonomy" id="1473598"/>
    <lineage>
        <taxon>Bacteria</taxon>
        <taxon>Pseudomonadati</taxon>
        <taxon>Acidobacteriota</taxon>
        <taxon>Terriglobia</taxon>
        <taxon>Bryobacterales</taxon>
        <taxon>Bryobacteraceae</taxon>
        <taxon>Paludibaculum</taxon>
    </lineage>
</organism>
<dbReference type="PRINTS" id="PR00412">
    <property type="entry name" value="EPOXHYDRLASE"/>
</dbReference>
<accession>A0A7S7NS90</accession>
<dbReference type="PANTHER" id="PTHR43329">
    <property type="entry name" value="EPOXIDE HYDROLASE"/>
    <property type="match status" value="1"/>
</dbReference>
<evidence type="ECO:0000259" key="2">
    <source>
        <dbReference type="Pfam" id="PF00561"/>
    </source>
</evidence>
<dbReference type="InterPro" id="IPR029058">
    <property type="entry name" value="AB_hydrolase_fold"/>
</dbReference>
<dbReference type="RefSeq" id="WP_194450428.1">
    <property type="nucleotide sequence ID" value="NZ_CP063849.1"/>
</dbReference>